<dbReference type="GO" id="GO:0003735">
    <property type="term" value="F:structural constituent of ribosome"/>
    <property type="evidence" value="ECO:0007669"/>
    <property type="project" value="TreeGrafter"/>
</dbReference>
<feature type="domain" description="S1 motif" evidence="2">
    <location>
        <begin position="638"/>
        <end position="707"/>
    </location>
</feature>
<dbReference type="Pfam" id="PF09371">
    <property type="entry name" value="Tex_N"/>
    <property type="match status" value="1"/>
</dbReference>
<dbReference type="Gene3D" id="2.40.50.140">
    <property type="entry name" value="Nucleic acid-binding proteins"/>
    <property type="match status" value="1"/>
</dbReference>
<dbReference type="FunFam" id="1.10.10.650:FF:000001">
    <property type="entry name" value="S1 RNA-binding domain 1"/>
    <property type="match status" value="1"/>
</dbReference>
<gene>
    <name evidence="3" type="ORF">SAMN04488034_10722</name>
</gene>
<dbReference type="STRING" id="390640.SAMN04488034_10722"/>
<dbReference type="Pfam" id="PF00575">
    <property type="entry name" value="S1"/>
    <property type="match status" value="1"/>
</dbReference>
<dbReference type="InterPro" id="IPR041692">
    <property type="entry name" value="HHH_9"/>
</dbReference>
<dbReference type="Pfam" id="PF17674">
    <property type="entry name" value="HHH_9"/>
    <property type="match status" value="1"/>
</dbReference>
<evidence type="ECO:0000256" key="1">
    <source>
        <dbReference type="SAM" id="Coils"/>
    </source>
</evidence>
<dbReference type="Proteomes" id="UP000199448">
    <property type="component" value="Unassembled WGS sequence"/>
</dbReference>
<dbReference type="InterPro" id="IPR012340">
    <property type="entry name" value="NA-bd_OB-fold"/>
</dbReference>
<evidence type="ECO:0000313" key="4">
    <source>
        <dbReference type="Proteomes" id="UP000199448"/>
    </source>
</evidence>
<dbReference type="InterPro" id="IPR050437">
    <property type="entry name" value="Ribos_protein_bS1-like"/>
</dbReference>
<dbReference type="InterPro" id="IPR037027">
    <property type="entry name" value="YqgF/RNaseH-like_dom_sf"/>
</dbReference>
<dbReference type="SUPFAM" id="SSF158832">
    <property type="entry name" value="Tex N-terminal region-like"/>
    <property type="match status" value="1"/>
</dbReference>
<dbReference type="AlphaFoldDB" id="A0A1H5P0Z0"/>
<dbReference type="RefSeq" id="WP_093113812.1">
    <property type="nucleotide sequence ID" value="NZ_FNGG01000007.1"/>
</dbReference>
<dbReference type="FunFam" id="3.30.420.140:FF:000001">
    <property type="entry name" value="RNA-binding transcriptional accessory protein"/>
    <property type="match status" value="1"/>
</dbReference>
<dbReference type="InterPro" id="IPR055179">
    <property type="entry name" value="Tex-like_central_region"/>
</dbReference>
<dbReference type="InterPro" id="IPR044146">
    <property type="entry name" value="S1_Tex"/>
</dbReference>
<dbReference type="InterPro" id="IPR012337">
    <property type="entry name" value="RNaseH-like_sf"/>
</dbReference>
<dbReference type="GO" id="GO:0005737">
    <property type="term" value="C:cytoplasm"/>
    <property type="evidence" value="ECO:0007669"/>
    <property type="project" value="UniProtKB-ARBA"/>
</dbReference>
<dbReference type="InterPro" id="IPR006641">
    <property type="entry name" value="YqgF/RNaseH-like_dom"/>
</dbReference>
<dbReference type="Pfam" id="PF16921">
    <property type="entry name" value="Tex_YqgF"/>
    <property type="match status" value="1"/>
</dbReference>
<dbReference type="SMART" id="SM00732">
    <property type="entry name" value="YqgFc"/>
    <property type="match status" value="1"/>
</dbReference>
<name>A0A1H5P0Z0_9FLAO</name>
<dbReference type="Gene3D" id="3.30.420.140">
    <property type="entry name" value="YqgF/RNase H-like domain"/>
    <property type="match status" value="1"/>
</dbReference>
<organism evidence="3 4">
    <name type="scientific">Salinimicrobium catena</name>
    <dbReference type="NCBI Taxonomy" id="390640"/>
    <lineage>
        <taxon>Bacteria</taxon>
        <taxon>Pseudomonadati</taxon>
        <taxon>Bacteroidota</taxon>
        <taxon>Flavobacteriia</taxon>
        <taxon>Flavobacteriales</taxon>
        <taxon>Flavobacteriaceae</taxon>
        <taxon>Salinimicrobium</taxon>
    </lineage>
</organism>
<dbReference type="CDD" id="cd05685">
    <property type="entry name" value="S1_Tex"/>
    <property type="match status" value="1"/>
</dbReference>
<reference evidence="3 4" key="1">
    <citation type="submission" date="2016-10" db="EMBL/GenBank/DDBJ databases">
        <authorList>
            <person name="de Groot N.N."/>
        </authorList>
    </citation>
    <scope>NUCLEOTIDE SEQUENCE [LARGE SCALE GENOMIC DNA]</scope>
    <source>
        <strain evidence="3 4">DSM 23553</strain>
    </source>
</reference>
<dbReference type="GO" id="GO:0003729">
    <property type="term" value="F:mRNA binding"/>
    <property type="evidence" value="ECO:0007669"/>
    <property type="project" value="TreeGrafter"/>
</dbReference>
<dbReference type="GO" id="GO:0006139">
    <property type="term" value="P:nucleobase-containing compound metabolic process"/>
    <property type="evidence" value="ECO:0007669"/>
    <property type="project" value="InterPro"/>
</dbReference>
<dbReference type="PROSITE" id="PS50126">
    <property type="entry name" value="S1"/>
    <property type="match status" value="1"/>
</dbReference>
<proteinExistence type="predicted"/>
<dbReference type="InterPro" id="IPR003029">
    <property type="entry name" value="S1_domain"/>
</dbReference>
<dbReference type="Gene3D" id="1.10.10.650">
    <property type="entry name" value="RuvA domain 2-like"/>
    <property type="match status" value="1"/>
</dbReference>
<dbReference type="SUPFAM" id="SSF53098">
    <property type="entry name" value="Ribonuclease H-like"/>
    <property type="match status" value="1"/>
</dbReference>
<dbReference type="InterPro" id="IPR018974">
    <property type="entry name" value="Tex-like_N"/>
</dbReference>
<accession>A0A1H5P0Z0</accession>
<evidence type="ECO:0000259" key="2">
    <source>
        <dbReference type="PROSITE" id="PS50126"/>
    </source>
</evidence>
<dbReference type="Pfam" id="PF22706">
    <property type="entry name" value="Tex_central_region"/>
    <property type="match status" value="1"/>
</dbReference>
<dbReference type="InterPro" id="IPR023323">
    <property type="entry name" value="Tex-like_dom_sf"/>
</dbReference>
<dbReference type="OrthoDB" id="9804714at2"/>
<keyword evidence="1" id="KW-0175">Coiled coil</keyword>
<feature type="coiled-coil region" evidence="1">
    <location>
        <begin position="53"/>
        <end position="80"/>
    </location>
</feature>
<keyword evidence="4" id="KW-1185">Reference proteome</keyword>
<dbReference type="SUPFAM" id="SSF47781">
    <property type="entry name" value="RuvA domain 2-like"/>
    <property type="match status" value="2"/>
</dbReference>
<dbReference type="FunFam" id="1.10.150.310:FF:000001">
    <property type="entry name" value="RNA-binding transcriptional accessory protein"/>
    <property type="match status" value="1"/>
</dbReference>
<dbReference type="Gene3D" id="1.10.3500.10">
    <property type="entry name" value="Tex N-terminal region-like"/>
    <property type="match status" value="1"/>
</dbReference>
<dbReference type="SMART" id="SM00316">
    <property type="entry name" value="S1"/>
    <property type="match status" value="1"/>
</dbReference>
<dbReference type="InterPro" id="IPR032639">
    <property type="entry name" value="Tex_YqgF"/>
</dbReference>
<protein>
    <recommendedName>
        <fullName evidence="2">S1 motif domain-containing protein</fullName>
    </recommendedName>
</protein>
<evidence type="ECO:0000313" key="3">
    <source>
        <dbReference type="EMBL" id="SEF06731.1"/>
    </source>
</evidence>
<dbReference type="FunFam" id="2.40.50.140:FF:000051">
    <property type="entry name" value="RNA-binding transcriptional accessory protein"/>
    <property type="match status" value="1"/>
</dbReference>
<dbReference type="PANTHER" id="PTHR10724:SF10">
    <property type="entry name" value="S1 RNA-BINDING DOMAIN-CONTAINING PROTEIN 1"/>
    <property type="match status" value="1"/>
</dbReference>
<dbReference type="InterPro" id="IPR023319">
    <property type="entry name" value="Tex-like_HTH_dom_sf"/>
</dbReference>
<dbReference type="Pfam" id="PF12836">
    <property type="entry name" value="HHH_3"/>
    <property type="match status" value="1"/>
</dbReference>
<dbReference type="SUPFAM" id="SSF50249">
    <property type="entry name" value="Nucleic acid-binding proteins"/>
    <property type="match status" value="1"/>
</dbReference>
<dbReference type="InterPro" id="IPR010994">
    <property type="entry name" value="RuvA_2-like"/>
</dbReference>
<sequence length="708" mass="78642">MTKSQFIISRSGIASKNVENTLKLLEEDATIPFIARYRKEMTGNLDELQIGEILSFKQEYEELEKRKKSILKAISEQDALTPELEKSILEADDLTRLEDLYLPYKKKRKTRADAAREAGLEALAKMLMAQNSADIEAAAERFVGKEVASVEDALSGAKDIAAEWINENEGIRGRLRKIFERTAEISAKVVKKKEKEEAAQKFRNYFDWQERLKFIPSHRLLAILRAEKEGYLKVKIEVDPEEAKQLTGRSVLKKQPNSCTPYVEEAMEDALKRLLFPALSNEALTAAKKKADEEAIAVFSENLRQLLLAPPLGTKRILAIDPGFKSGCKVVCLDEHGRLEHNETIYPHPPQKEVSMASKKIKSLVNAHNIEAIAIGNGTASRETEFFIRKVPFDRDVQVFVVNEAGASVYSASKIARAEFPNYDVTVRGAVSIGRRLADPLAELVKIDPKAIGVGQYQHDVDQVKLKTELDRGVESCVNGIGVNLNSASEALLSYVSGIGPALAANIVAYRTENTGFSSRQELLKVPRLGAKAFEQAAGFLRIPDSENPLDNSSVHPESYSVVEKMAKDLKVEVKELIGNKSLLQKIKPEKYLSEKVGMPTLKDILGELEKPGVDPRKAAKVFEFDPNVKSIADLKTGMKLPGIVNNITNFGCFVDIGIKESGLVHISKLANEFVSDVNSVVKLHQHVQVTVLEVDEARKRIQLSMID</sequence>
<dbReference type="PANTHER" id="PTHR10724">
    <property type="entry name" value="30S RIBOSOMAL PROTEIN S1"/>
    <property type="match status" value="1"/>
</dbReference>
<dbReference type="EMBL" id="FNUG01000007">
    <property type="protein sequence ID" value="SEF06731.1"/>
    <property type="molecule type" value="Genomic_DNA"/>
</dbReference>
<dbReference type="GO" id="GO:0006412">
    <property type="term" value="P:translation"/>
    <property type="evidence" value="ECO:0007669"/>
    <property type="project" value="TreeGrafter"/>
</dbReference>
<dbReference type="Gene3D" id="1.10.150.310">
    <property type="entry name" value="Tex RuvX-like domain-like"/>
    <property type="match status" value="1"/>
</dbReference>